<keyword evidence="3" id="KW-1185">Reference proteome</keyword>
<feature type="transmembrane region" description="Helical" evidence="1">
    <location>
        <begin position="157"/>
        <end position="178"/>
    </location>
</feature>
<feature type="transmembrane region" description="Helical" evidence="1">
    <location>
        <begin position="289"/>
        <end position="314"/>
    </location>
</feature>
<sequence length="385" mass="42868">MASLSDEGVEETSELRAPVGEATLSSIVFQTDDLGASIGLKGLVSAPNRKYETAPPLRISILTPRSSGGTWPESQGPRPSIATVVATEVATFYEVFGFLGVPMLIVFVLSAAWTFMLAVIQVHANEMANTIMNTTEFDGGNFWLLPQPDKGLEVSSVVLLSLFGAGYTGLAVMMLFFYKTGHEEADVHDNSSRKLAISAKVPARTEGMDVGTLRRFVTWFRNIPLDVRQHYYTAVLDLPKLVFQTLTLSTYLQKGFPTPIIYYYSVLLLCNWPVASYRNQRYVADPALILARLYYTFDLFFAVFAPLVVLIYFITSFNFDRGAFIAKTETLTPGTFDTVPEFSEIHRRLRVFAVLFTTCSFPRVQLSFTNLHLICCHCTSGKKLS</sequence>
<protein>
    <recommendedName>
        <fullName evidence="4">CSC1/OSCA1-like 7TM region domain-containing protein</fullName>
    </recommendedName>
</protein>
<evidence type="ECO:0000256" key="1">
    <source>
        <dbReference type="SAM" id="Phobius"/>
    </source>
</evidence>
<proteinExistence type="predicted"/>
<dbReference type="Proteomes" id="UP001632037">
    <property type="component" value="Unassembled WGS sequence"/>
</dbReference>
<organism evidence="2 3">
    <name type="scientific">Phytophthora oleae</name>
    <dbReference type="NCBI Taxonomy" id="2107226"/>
    <lineage>
        <taxon>Eukaryota</taxon>
        <taxon>Sar</taxon>
        <taxon>Stramenopiles</taxon>
        <taxon>Oomycota</taxon>
        <taxon>Peronosporomycetes</taxon>
        <taxon>Peronosporales</taxon>
        <taxon>Peronosporaceae</taxon>
        <taxon>Phytophthora</taxon>
    </lineage>
</organism>
<dbReference type="EMBL" id="JBIMZQ010000013">
    <property type="protein sequence ID" value="KAL3667661.1"/>
    <property type="molecule type" value="Genomic_DNA"/>
</dbReference>
<evidence type="ECO:0000313" key="3">
    <source>
        <dbReference type="Proteomes" id="UP001632037"/>
    </source>
</evidence>
<accession>A0ABD3FPN2</accession>
<feature type="transmembrane region" description="Helical" evidence="1">
    <location>
        <begin position="95"/>
        <end position="120"/>
    </location>
</feature>
<comment type="caution">
    <text evidence="2">The sequence shown here is derived from an EMBL/GenBank/DDBJ whole genome shotgun (WGS) entry which is preliminary data.</text>
</comment>
<evidence type="ECO:0000313" key="2">
    <source>
        <dbReference type="EMBL" id="KAL3667661.1"/>
    </source>
</evidence>
<name>A0ABD3FPN2_9STRA</name>
<evidence type="ECO:0008006" key="4">
    <source>
        <dbReference type="Google" id="ProtNLM"/>
    </source>
</evidence>
<reference evidence="2 3" key="1">
    <citation type="submission" date="2024-09" db="EMBL/GenBank/DDBJ databases">
        <title>Genome sequencing and assembly of Phytophthora oleae, isolate VK10A, causative agent of rot of olive drupes.</title>
        <authorList>
            <person name="Conti Taguali S."/>
            <person name="Riolo M."/>
            <person name="La Spada F."/>
            <person name="Cacciola S.O."/>
            <person name="Dionisio G."/>
        </authorList>
    </citation>
    <scope>NUCLEOTIDE SEQUENCE [LARGE SCALE GENOMIC DNA]</scope>
    <source>
        <strain evidence="2 3">VK10A</strain>
    </source>
</reference>
<keyword evidence="1" id="KW-0812">Transmembrane</keyword>
<feature type="transmembrane region" description="Helical" evidence="1">
    <location>
        <begin position="260"/>
        <end position="277"/>
    </location>
</feature>
<dbReference type="AlphaFoldDB" id="A0ABD3FPN2"/>
<gene>
    <name evidence="2" type="ORF">V7S43_007214</name>
</gene>
<keyword evidence="1" id="KW-0472">Membrane</keyword>
<keyword evidence="1" id="KW-1133">Transmembrane helix</keyword>